<evidence type="ECO:0000313" key="6">
    <source>
        <dbReference type="EMBL" id="AYN65985.1"/>
    </source>
</evidence>
<keyword evidence="1" id="KW-0285">Flavoprotein</keyword>
<evidence type="ECO:0000259" key="5">
    <source>
        <dbReference type="PROSITE" id="PS50113"/>
    </source>
</evidence>
<name>A0A3G2L174_9FLAO</name>
<sequence>MKDLRFYDSAVQRYNSHINAISAPLSSWDISGMYFQTYKEHLKDLASIGQIGNKNRWQSVLTGDDWPLIKELVVVITDPHLKIEFASNNIKQMTGYDPIEVVGKSPKLFQGKDTCKLTRERIAEAIENQQPFEETIINYKKNGSPYSCQIKGKPIFNMKGDLVNFIAFEKAVA</sequence>
<dbReference type="AlphaFoldDB" id="A0A3G2L174"/>
<dbReference type="Proteomes" id="UP000276309">
    <property type="component" value="Chromosome"/>
</dbReference>
<keyword evidence="7" id="KW-1185">Reference proteome</keyword>
<protein>
    <submittedName>
        <fullName evidence="6">PAS domain-containing protein</fullName>
    </submittedName>
</protein>
<dbReference type="InterPro" id="IPR000700">
    <property type="entry name" value="PAS-assoc_C"/>
</dbReference>
<keyword evidence="3" id="KW-0157">Chromophore</keyword>
<accession>A0A3G2L174</accession>
<feature type="domain" description="PAS" evidence="4">
    <location>
        <begin position="74"/>
        <end position="129"/>
    </location>
</feature>
<dbReference type="PROSITE" id="PS50113">
    <property type="entry name" value="PAC"/>
    <property type="match status" value="1"/>
</dbReference>
<feature type="domain" description="PAC" evidence="5">
    <location>
        <begin position="130"/>
        <end position="173"/>
    </location>
</feature>
<dbReference type="SUPFAM" id="SSF55785">
    <property type="entry name" value="PYP-like sensor domain (PAS domain)"/>
    <property type="match status" value="1"/>
</dbReference>
<dbReference type="PANTHER" id="PTHR47429">
    <property type="entry name" value="PROTEIN TWIN LOV 1"/>
    <property type="match status" value="1"/>
</dbReference>
<dbReference type="RefSeq" id="WP_121847039.1">
    <property type="nucleotide sequence ID" value="NZ_CP032050.1"/>
</dbReference>
<dbReference type="NCBIfam" id="TIGR00229">
    <property type="entry name" value="sensory_box"/>
    <property type="match status" value="1"/>
</dbReference>
<dbReference type="InterPro" id="IPR000014">
    <property type="entry name" value="PAS"/>
</dbReference>
<dbReference type="CDD" id="cd00130">
    <property type="entry name" value="PAS"/>
    <property type="match status" value="1"/>
</dbReference>
<dbReference type="InterPro" id="IPR035965">
    <property type="entry name" value="PAS-like_dom_sf"/>
</dbReference>
<evidence type="ECO:0000256" key="2">
    <source>
        <dbReference type="ARBA" id="ARBA00022643"/>
    </source>
</evidence>
<keyword evidence="2" id="KW-0288">FMN</keyword>
<dbReference type="OrthoDB" id="5760647at2"/>
<evidence type="ECO:0000256" key="3">
    <source>
        <dbReference type="ARBA" id="ARBA00022991"/>
    </source>
</evidence>
<dbReference type="Pfam" id="PF13426">
    <property type="entry name" value="PAS_9"/>
    <property type="match status" value="1"/>
</dbReference>
<dbReference type="PANTHER" id="PTHR47429:SF2">
    <property type="entry name" value="PROTEIN TWIN LOV 1"/>
    <property type="match status" value="1"/>
</dbReference>
<reference evidence="6 7" key="1">
    <citation type="submission" date="2018-08" db="EMBL/GenBank/DDBJ databases">
        <title>The reduced genetic potential of extracellular carbohydrate catabolism in Euzebyella marina RN62, a Flavobacteriia bacterium isolated from the hadal water.</title>
        <authorList>
            <person name="Xue C."/>
        </authorList>
    </citation>
    <scope>NUCLEOTIDE SEQUENCE [LARGE SCALE GENOMIC DNA]</scope>
    <source>
        <strain evidence="6 7">RN62</strain>
    </source>
</reference>
<proteinExistence type="predicted"/>
<organism evidence="6 7">
    <name type="scientific">Euzebyella marina</name>
    <dbReference type="NCBI Taxonomy" id="1761453"/>
    <lineage>
        <taxon>Bacteria</taxon>
        <taxon>Pseudomonadati</taxon>
        <taxon>Bacteroidota</taxon>
        <taxon>Flavobacteriia</taxon>
        <taxon>Flavobacteriales</taxon>
        <taxon>Flavobacteriaceae</taxon>
        <taxon>Euzebyella</taxon>
    </lineage>
</organism>
<evidence type="ECO:0000313" key="7">
    <source>
        <dbReference type="Proteomes" id="UP000276309"/>
    </source>
</evidence>
<dbReference type="KEGG" id="emar:D1013_00610"/>
<evidence type="ECO:0000256" key="1">
    <source>
        <dbReference type="ARBA" id="ARBA00022630"/>
    </source>
</evidence>
<evidence type="ECO:0000259" key="4">
    <source>
        <dbReference type="PROSITE" id="PS50112"/>
    </source>
</evidence>
<dbReference type="EMBL" id="CP032050">
    <property type="protein sequence ID" value="AYN65985.1"/>
    <property type="molecule type" value="Genomic_DNA"/>
</dbReference>
<dbReference type="Gene3D" id="3.30.450.20">
    <property type="entry name" value="PAS domain"/>
    <property type="match status" value="1"/>
</dbReference>
<dbReference type="PROSITE" id="PS50112">
    <property type="entry name" value="PAS"/>
    <property type="match status" value="1"/>
</dbReference>
<gene>
    <name evidence="6" type="ORF">D1013_00610</name>
</gene>